<proteinExistence type="predicted"/>
<gene>
    <name evidence="2" type="ORF">WHI96_02815</name>
</gene>
<sequence>MSFGDSICHLRTIQGGVETGPGHVVSARRRRRNEDQRNADRLIVAKHPRTYGVGDPVVDNRTGKTRGRTGRVVGIASLREDGKTKPFYRIDFGRYELHLTADEIEPDISSTKR</sequence>
<dbReference type="Proteomes" id="UP001464923">
    <property type="component" value="Unassembled WGS sequence"/>
</dbReference>
<feature type="region of interest" description="Disordered" evidence="1">
    <location>
        <begin position="19"/>
        <end position="38"/>
    </location>
</feature>
<organism evidence="2 3">
    <name type="scientific">Pseudonocardia tropica</name>
    <dbReference type="NCBI Taxonomy" id="681289"/>
    <lineage>
        <taxon>Bacteria</taxon>
        <taxon>Bacillati</taxon>
        <taxon>Actinomycetota</taxon>
        <taxon>Actinomycetes</taxon>
        <taxon>Pseudonocardiales</taxon>
        <taxon>Pseudonocardiaceae</taxon>
        <taxon>Pseudonocardia</taxon>
    </lineage>
</organism>
<accession>A0ABV1JRD8</accession>
<keyword evidence="3" id="KW-1185">Reference proteome</keyword>
<evidence type="ECO:0000313" key="2">
    <source>
        <dbReference type="EMBL" id="MEQ3537737.1"/>
    </source>
</evidence>
<dbReference type="RefSeq" id="WP_345641275.1">
    <property type="nucleotide sequence ID" value="NZ_BAABLY010000005.1"/>
</dbReference>
<name>A0ABV1JRD8_9PSEU</name>
<reference evidence="2 3" key="1">
    <citation type="submission" date="2024-03" db="EMBL/GenBank/DDBJ databases">
        <title>Draft genome sequence of Pseudonocardia tropica JCM 19149.</title>
        <authorList>
            <person name="Butdee W."/>
            <person name="Duangmal K."/>
        </authorList>
    </citation>
    <scope>NUCLEOTIDE SEQUENCE [LARGE SCALE GENOMIC DNA]</scope>
    <source>
        <strain evidence="2 3">JCM 19149</strain>
    </source>
</reference>
<dbReference type="EMBL" id="JBEDNP010000001">
    <property type="protein sequence ID" value="MEQ3537737.1"/>
    <property type="molecule type" value="Genomic_DNA"/>
</dbReference>
<evidence type="ECO:0000313" key="3">
    <source>
        <dbReference type="Proteomes" id="UP001464923"/>
    </source>
</evidence>
<evidence type="ECO:0000256" key="1">
    <source>
        <dbReference type="SAM" id="MobiDB-lite"/>
    </source>
</evidence>
<protein>
    <submittedName>
        <fullName evidence="2">Uncharacterized protein</fullName>
    </submittedName>
</protein>
<comment type="caution">
    <text evidence="2">The sequence shown here is derived from an EMBL/GenBank/DDBJ whole genome shotgun (WGS) entry which is preliminary data.</text>
</comment>